<dbReference type="GO" id="GO:0006260">
    <property type="term" value="P:DNA replication"/>
    <property type="evidence" value="ECO:0007669"/>
    <property type="project" value="InterPro"/>
</dbReference>
<evidence type="ECO:0000313" key="4">
    <source>
        <dbReference type="EMBL" id="AYD47611.1"/>
    </source>
</evidence>
<protein>
    <recommendedName>
        <fullName evidence="2 3">Single-stranded DNA-binding protein</fullName>
        <shortName evidence="2">SSB</shortName>
    </recommendedName>
</protein>
<dbReference type="SUPFAM" id="SSF50249">
    <property type="entry name" value="Nucleic acid-binding proteins"/>
    <property type="match status" value="1"/>
</dbReference>
<dbReference type="GO" id="GO:0003697">
    <property type="term" value="F:single-stranded DNA binding"/>
    <property type="evidence" value="ECO:0007669"/>
    <property type="project" value="UniProtKB-UniRule"/>
</dbReference>
<keyword evidence="1 2" id="KW-0238">DNA-binding</keyword>
<dbReference type="InterPro" id="IPR011344">
    <property type="entry name" value="ssDNA-bd"/>
</dbReference>
<evidence type="ECO:0000256" key="1">
    <source>
        <dbReference type="ARBA" id="ARBA00023125"/>
    </source>
</evidence>
<dbReference type="EMBL" id="CP032489">
    <property type="protein sequence ID" value="AYD47611.1"/>
    <property type="molecule type" value="Genomic_DNA"/>
</dbReference>
<dbReference type="Gene3D" id="2.40.50.140">
    <property type="entry name" value="Nucleic acid-binding proteins"/>
    <property type="match status" value="1"/>
</dbReference>
<dbReference type="GO" id="GO:0009295">
    <property type="term" value="C:nucleoid"/>
    <property type="evidence" value="ECO:0007669"/>
    <property type="project" value="TreeGrafter"/>
</dbReference>
<dbReference type="PANTHER" id="PTHR10302">
    <property type="entry name" value="SINGLE-STRANDED DNA-BINDING PROTEIN"/>
    <property type="match status" value="1"/>
</dbReference>
<dbReference type="InterPro" id="IPR012340">
    <property type="entry name" value="NA-bd_OB-fold"/>
</dbReference>
<dbReference type="OrthoDB" id="9809878at2"/>
<reference evidence="4 5" key="1">
    <citation type="submission" date="2018-09" db="EMBL/GenBank/DDBJ databases">
        <title>Arachidicoccus sp. nov., a bacterium isolated from soil.</title>
        <authorList>
            <person name="Weon H.-Y."/>
            <person name="Kwon S.-W."/>
            <person name="Lee S.A."/>
        </authorList>
    </citation>
    <scope>NUCLEOTIDE SEQUENCE [LARGE SCALE GENOMIC DNA]</scope>
    <source>
        <strain evidence="4 5">KIS59-12</strain>
    </source>
</reference>
<dbReference type="KEGG" id="ark:D6B99_08325"/>
<gene>
    <name evidence="4" type="primary">ssb</name>
    <name evidence="4" type="ORF">D6B99_08325</name>
</gene>
<dbReference type="HAMAP" id="MF_00984">
    <property type="entry name" value="SSB"/>
    <property type="match status" value="1"/>
</dbReference>
<dbReference type="RefSeq" id="WP_119986919.1">
    <property type="nucleotide sequence ID" value="NZ_CP032489.1"/>
</dbReference>
<dbReference type="NCBIfam" id="TIGR00621">
    <property type="entry name" value="ssb"/>
    <property type="match status" value="1"/>
</dbReference>
<dbReference type="PROSITE" id="PS50935">
    <property type="entry name" value="SSB"/>
    <property type="match status" value="1"/>
</dbReference>
<evidence type="ECO:0000313" key="5">
    <source>
        <dbReference type="Proteomes" id="UP000266118"/>
    </source>
</evidence>
<dbReference type="Pfam" id="PF00436">
    <property type="entry name" value="SSB"/>
    <property type="match status" value="1"/>
</dbReference>
<comment type="caution">
    <text evidence="2">Lacks conserved residue(s) required for the propagation of feature annotation.</text>
</comment>
<accession>A0A386HQ90</accession>
<dbReference type="AlphaFoldDB" id="A0A386HQ90"/>
<dbReference type="PIRSF" id="PIRSF002070">
    <property type="entry name" value="SSB"/>
    <property type="match status" value="1"/>
</dbReference>
<name>A0A386HQ90_9BACT</name>
<proteinExistence type="inferred from homology"/>
<keyword evidence="5" id="KW-1185">Reference proteome</keyword>
<dbReference type="Proteomes" id="UP000266118">
    <property type="component" value="Chromosome"/>
</dbReference>
<comment type="subunit">
    <text evidence="2">Homotetramer.</text>
</comment>
<evidence type="ECO:0000256" key="3">
    <source>
        <dbReference type="PIRNR" id="PIRNR002070"/>
    </source>
</evidence>
<evidence type="ECO:0000256" key="2">
    <source>
        <dbReference type="HAMAP-Rule" id="MF_00984"/>
    </source>
</evidence>
<sequence>MSNLRNRVQLIGHLGANPEIKTVSNGSKVARLRIATNESYKTSTGEWKESTQWHNIDLWDKLAERAETQMQKGSYVMVEGKLVNRDYVDAGRQKKYITEVRAFNVLLLDKRVSNNLSAQEPIEEKAEDSDLPF</sequence>
<dbReference type="InterPro" id="IPR000424">
    <property type="entry name" value="Primosome_PriB/ssb"/>
</dbReference>
<organism evidence="4 5">
    <name type="scientific">Arachidicoccus soli</name>
    <dbReference type="NCBI Taxonomy" id="2341117"/>
    <lineage>
        <taxon>Bacteria</taxon>
        <taxon>Pseudomonadati</taxon>
        <taxon>Bacteroidota</taxon>
        <taxon>Chitinophagia</taxon>
        <taxon>Chitinophagales</taxon>
        <taxon>Chitinophagaceae</taxon>
        <taxon>Arachidicoccus</taxon>
    </lineage>
</organism>
<dbReference type="CDD" id="cd04496">
    <property type="entry name" value="SSB_OBF"/>
    <property type="match status" value="1"/>
</dbReference>
<dbReference type="PANTHER" id="PTHR10302:SF0">
    <property type="entry name" value="SINGLE-STRANDED DNA-BINDING PROTEIN, MITOCHONDRIAL"/>
    <property type="match status" value="1"/>
</dbReference>